<feature type="domain" description="N-acetyltransferase" evidence="5">
    <location>
        <begin position="11"/>
        <end position="156"/>
    </location>
</feature>
<dbReference type="InterPro" id="IPR016181">
    <property type="entry name" value="Acyl_CoA_acyltransferase"/>
</dbReference>
<dbReference type="Gene3D" id="3.40.630.30">
    <property type="match status" value="1"/>
</dbReference>
<dbReference type="KEGG" id="ble:BleG1_3174"/>
<keyword evidence="7" id="KW-1185">Reference proteome</keyword>
<evidence type="ECO:0000256" key="3">
    <source>
        <dbReference type="ARBA" id="ARBA00022679"/>
    </source>
</evidence>
<evidence type="ECO:0000256" key="1">
    <source>
        <dbReference type="ARBA" id="ARBA00005395"/>
    </source>
</evidence>
<dbReference type="GO" id="GO:0008080">
    <property type="term" value="F:N-acetyltransferase activity"/>
    <property type="evidence" value="ECO:0007669"/>
    <property type="project" value="InterPro"/>
</dbReference>
<gene>
    <name evidence="6" type="ORF">BleG1_3174</name>
</gene>
<keyword evidence="2" id="KW-0963">Cytoplasm</keyword>
<dbReference type="EMBL" id="CP003923">
    <property type="protein sequence ID" value="AIC95738.1"/>
    <property type="molecule type" value="Genomic_DNA"/>
</dbReference>
<dbReference type="SUPFAM" id="SSF55729">
    <property type="entry name" value="Acyl-CoA N-acyltransferases (Nat)"/>
    <property type="match status" value="1"/>
</dbReference>
<dbReference type="InterPro" id="IPR006464">
    <property type="entry name" value="AcTrfase_RimI/Ard1"/>
</dbReference>
<dbReference type="CDD" id="cd04301">
    <property type="entry name" value="NAT_SF"/>
    <property type="match status" value="1"/>
</dbReference>
<reference evidence="6 7" key="1">
    <citation type="journal article" date="2014" name="Gene">
        <title>A comparative genomic analysis of the alkalitolerant soil bacterium Bacillus lehensis G1.</title>
        <authorList>
            <person name="Noor Y.M."/>
            <person name="Samsulrizal N.H."/>
            <person name="Jema'on N.A."/>
            <person name="Low K.O."/>
            <person name="Ramli A.N."/>
            <person name="Alias N.I."/>
            <person name="Damis S.I."/>
            <person name="Fuzi S.F."/>
            <person name="Isa M.N."/>
            <person name="Murad A.M."/>
            <person name="Raih M.F."/>
            <person name="Bakar F.D."/>
            <person name="Najimudin N."/>
            <person name="Mahadi N.M."/>
            <person name="Illias R.M."/>
        </authorList>
    </citation>
    <scope>NUCLEOTIDE SEQUENCE [LARGE SCALE GENOMIC DNA]</scope>
    <source>
        <strain evidence="6 7">G1</strain>
    </source>
</reference>
<evidence type="ECO:0000313" key="7">
    <source>
        <dbReference type="Proteomes" id="UP000027142"/>
    </source>
</evidence>
<dbReference type="HOGENOM" id="CLU_013985_23_3_9"/>
<dbReference type="STRING" id="1246626.BleG1_3174"/>
<sequence>MNSNKEMNPDVEVRRMNVLDIDAVLTIETEAFTTPWTREAFEAELVRNKYAHYFVLVVNKQIVGYCGLWNVLDEVQITNIAILKKHRGHSYGEYLLRSIMEWLKIVDAQTLSLEVRASNEIAQGLYHKLGFSQVGIRKNYYADNQEDAWVMWVRLNDDHISN</sequence>
<dbReference type="InterPro" id="IPR000182">
    <property type="entry name" value="GNAT_dom"/>
</dbReference>
<evidence type="ECO:0000313" key="6">
    <source>
        <dbReference type="EMBL" id="AIC95738.1"/>
    </source>
</evidence>
<dbReference type="NCBIfam" id="TIGR01575">
    <property type="entry name" value="rimI"/>
    <property type="match status" value="1"/>
</dbReference>
<dbReference type="Proteomes" id="UP000027142">
    <property type="component" value="Chromosome"/>
</dbReference>
<dbReference type="PANTHER" id="PTHR43420:SF44">
    <property type="entry name" value="ACETYLTRANSFERASE YPEA"/>
    <property type="match status" value="1"/>
</dbReference>
<organism evidence="6 7">
    <name type="scientific">Shouchella lehensis G1</name>
    <dbReference type="NCBI Taxonomy" id="1246626"/>
    <lineage>
        <taxon>Bacteria</taxon>
        <taxon>Bacillati</taxon>
        <taxon>Bacillota</taxon>
        <taxon>Bacilli</taxon>
        <taxon>Bacillales</taxon>
        <taxon>Bacillaceae</taxon>
        <taxon>Shouchella</taxon>
    </lineage>
</organism>
<comment type="similarity">
    <text evidence="1">Belongs to the acetyltransferase family. RimI subfamily.</text>
</comment>
<dbReference type="Pfam" id="PF00583">
    <property type="entry name" value="Acetyltransf_1"/>
    <property type="match status" value="1"/>
</dbReference>
<dbReference type="PANTHER" id="PTHR43420">
    <property type="entry name" value="ACETYLTRANSFERASE"/>
    <property type="match status" value="1"/>
</dbReference>
<evidence type="ECO:0000256" key="2">
    <source>
        <dbReference type="ARBA" id="ARBA00022490"/>
    </source>
</evidence>
<proteinExistence type="inferred from homology"/>
<evidence type="ECO:0000256" key="4">
    <source>
        <dbReference type="ARBA" id="ARBA00023315"/>
    </source>
</evidence>
<dbReference type="InterPro" id="IPR050680">
    <property type="entry name" value="YpeA/RimI_acetyltransf"/>
</dbReference>
<name>A0A060M597_9BACI</name>
<dbReference type="eggNOG" id="COG0456">
    <property type="taxonomic scope" value="Bacteria"/>
</dbReference>
<protein>
    <submittedName>
        <fullName evidence="6">Ribosomal-protein-alanine acetyltransferase</fullName>
    </submittedName>
</protein>
<dbReference type="PROSITE" id="PS51186">
    <property type="entry name" value="GNAT"/>
    <property type="match status" value="1"/>
</dbReference>
<accession>A0A060M597</accession>
<keyword evidence="4" id="KW-0012">Acyltransferase</keyword>
<evidence type="ECO:0000259" key="5">
    <source>
        <dbReference type="PROSITE" id="PS51186"/>
    </source>
</evidence>
<dbReference type="PATRIC" id="fig|1246626.3.peg.3165"/>
<dbReference type="AlphaFoldDB" id="A0A060M597"/>
<keyword evidence="3 6" id="KW-0808">Transferase</keyword>